<protein>
    <recommendedName>
        <fullName evidence="6">Porin</fullName>
    </recommendedName>
</protein>
<dbReference type="SUPFAM" id="SSF56935">
    <property type="entry name" value="Porins"/>
    <property type="match status" value="1"/>
</dbReference>
<evidence type="ECO:0000256" key="2">
    <source>
        <dbReference type="SAM" id="MobiDB-lite"/>
    </source>
</evidence>
<proteinExistence type="predicted"/>
<evidence type="ECO:0000256" key="1">
    <source>
        <dbReference type="SAM" id="Coils"/>
    </source>
</evidence>
<evidence type="ECO:0000313" key="4">
    <source>
        <dbReference type="EMBL" id="GFE84227.1"/>
    </source>
</evidence>
<dbReference type="RefSeq" id="WP_161815827.1">
    <property type="nucleotide sequence ID" value="NZ_BLJN01000008.1"/>
</dbReference>
<reference evidence="5" key="1">
    <citation type="submission" date="2020-01" db="EMBL/GenBank/DDBJ databases">
        <title>'Steroidobacter agaridevorans' sp. nov., agar-degrading bacteria isolated from rhizosphere soils.</title>
        <authorList>
            <person name="Ikenaga M."/>
            <person name="Kataoka M."/>
            <person name="Murouchi A."/>
            <person name="Katsuragi S."/>
            <person name="Sakai M."/>
        </authorList>
    </citation>
    <scope>NUCLEOTIDE SEQUENCE [LARGE SCALE GENOMIC DNA]</scope>
    <source>
        <strain evidence="5">YU21-B</strain>
    </source>
</reference>
<keyword evidence="5" id="KW-1185">Reference proteome</keyword>
<keyword evidence="3" id="KW-0732">Signal</keyword>
<feature type="compositionally biased region" description="Low complexity" evidence="2">
    <location>
        <begin position="73"/>
        <end position="89"/>
    </location>
</feature>
<dbReference type="Pfam" id="PF16930">
    <property type="entry name" value="Porin_5"/>
    <property type="match status" value="1"/>
</dbReference>
<feature type="chain" id="PRO_5032376753" description="Porin" evidence="3">
    <location>
        <begin position="24"/>
        <end position="433"/>
    </location>
</feature>
<accession>A0A829YLI8</accession>
<dbReference type="EMBL" id="BLJN01000008">
    <property type="protein sequence ID" value="GFE84227.1"/>
    <property type="molecule type" value="Genomic_DNA"/>
</dbReference>
<dbReference type="InterPro" id="IPR032638">
    <property type="entry name" value="Porin_5"/>
</dbReference>
<feature type="signal peptide" evidence="3">
    <location>
        <begin position="1"/>
        <end position="23"/>
    </location>
</feature>
<gene>
    <name evidence="4" type="ORF">GCM10011487_62270</name>
</gene>
<dbReference type="AlphaFoldDB" id="A0A829YLI8"/>
<evidence type="ECO:0008006" key="6">
    <source>
        <dbReference type="Google" id="ProtNLM"/>
    </source>
</evidence>
<sequence length="433" mass="46348">MNSNNLGAAVAVLLAAASPNAFAQAASTTDTAALRAQIEALRAEQARIAEWQRQTEAKIRELEASVGATSAAAQSAPAVAPSSPAPQFANPDGKPKLTVSGDLRLRYQGDYSDDDARARDSGQVRGRLGATYAVTDRVTVGARLVTGDADDPNSVDVQMSNWDDDFQVSLDQAYAQINFGDLNVYGGKIPQPFTRTDLVWDGDVNPQGLSGVYRHKLGDGSALRASGLFFIVDEDAVGPDSTMSGVQLGYDSAELGHFKFDASVAYYDYTLGSIVGADAGDFRSNLRRPDGSYLSDFNLGDFILGASYSGLGARWPVRFVGNYVKNFGAETSQDTGYGADLGIGRVTQPHDLRVTYGYSVAETDAVLGAFSHDNIGIGTNYELHALTVDYVPMPKTLLTAIWYHYKPENAVDAGSNAIGDWLDRIRVAFMVSF</sequence>
<name>A0A829YLI8_9GAMM</name>
<evidence type="ECO:0000256" key="3">
    <source>
        <dbReference type="SAM" id="SignalP"/>
    </source>
</evidence>
<feature type="coiled-coil region" evidence="1">
    <location>
        <begin position="34"/>
        <end position="61"/>
    </location>
</feature>
<comment type="caution">
    <text evidence="4">The sequence shown here is derived from an EMBL/GenBank/DDBJ whole genome shotgun (WGS) entry which is preliminary data.</text>
</comment>
<evidence type="ECO:0000313" key="5">
    <source>
        <dbReference type="Proteomes" id="UP000445000"/>
    </source>
</evidence>
<dbReference type="Proteomes" id="UP000445000">
    <property type="component" value="Unassembled WGS sequence"/>
</dbReference>
<feature type="region of interest" description="Disordered" evidence="2">
    <location>
        <begin position="73"/>
        <end position="100"/>
    </location>
</feature>
<organism evidence="4 5">
    <name type="scientific">Steroidobacter agaridevorans</name>
    <dbReference type="NCBI Taxonomy" id="2695856"/>
    <lineage>
        <taxon>Bacteria</taxon>
        <taxon>Pseudomonadati</taxon>
        <taxon>Pseudomonadota</taxon>
        <taxon>Gammaproteobacteria</taxon>
        <taxon>Steroidobacterales</taxon>
        <taxon>Steroidobacteraceae</taxon>
        <taxon>Steroidobacter</taxon>
    </lineage>
</organism>
<keyword evidence="1" id="KW-0175">Coiled coil</keyword>